<sequence length="177" mass="20449">MELETFNDVADQFFEHILLGNAYRLHDFFVSRANKQFNHLSHDFEINLLKNTIFDYIHSDIYSGVDISYNITKISSVSFNDIGKCFDLRVTIKSVGNIESIFIVKKKCYSTKREVQVQDGSDHAVIIFWGDMAMNFTGSTNQTMKIKDLVVQCFKGNLQFATTMTTVVRLEQYEENI</sequence>
<keyword evidence="2" id="KW-1185">Reference proteome</keyword>
<evidence type="ECO:0000313" key="1">
    <source>
        <dbReference type="EMBL" id="CAF1673867.1"/>
    </source>
</evidence>
<dbReference type="Proteomes" id="UP000663828">
    <property type="component" value="Unassembled WGS sequence"/>
</dbReference>
<dbReference type="SUPFAM" id="SSF50249">
    <property type="entry name" value="Nucleic acid-binding proteins"/>
    <property type="match status" value="2"/>
</dbReference>
<organism evidence="1 2">
    <name type="scientific">Adineta ricciae</name>
    <name type="common">Rotifer</name>
    <dbReference type="NCBI Taxonomy" id="249248"/>
    <lineage>
        <taxon>Eukaryota</taxon>
        <taxon>Metazoa</taxon>
        <taxon>Spiralia</taxon>
        <taxon>Gnathifera</taxon>
        <taxon>Rotifera</taxon>
        <taxon>Eurotatoria</taxon>
        <taxon>Bdelloidea</taxon>
        <taxon>Adinetida</taxon>
        <taxon>Adinetidae</taxon>
        <taxon>Adineta</taxon>
    </lineage>
</organism>
<comment type="caution">
    <text evidence="1">The sequence shown here is derived from an EMBL/GenBank/DDBJ whole genome shotgun (WGS) entry which is preliminary data.</text>
</comment>
<dbReference type="Gene3D" id="2.40.50.140">
    <property type="entry name" value="Nucleic acid-binding proteins"/>
    <property type="match status" value="2"/>
</dbReference>
<accession>A0A816GF00</accession>
<proteinExistence type="predicted"/>
<dbReference type="EMBL" id="CAJNOR010013541">
    <property type="protein sequence ID" value="CAF1673867.1"/>
    <property type="molecule type" value="Genomic_DNA"/>
</dbReference>
<dbReference type="InterPro" id="IPR012340">
    <property type="entry name" value="NA-bd_OB-fold"/>
</dbReference>
<name>A0A816GF00_ADIRI</name>
<protein>
    <submittedName>
        <fullName evidence="1">Uncharacterized protein</fullName>
    </submittedName>
</protein>
<dbReference type="AlphaFoldDB" id="A0A816GF00"/>
<reference evidence="1" key="1">
    <citation type="submission" date="2021-02" db="EMBL/GenBank/DDBJ databases">
        <authorList>
            <person name="Nowell W R."/>
        </authorList>
    </citation>
    <scope>NUCLEOTIDE SEQUENCE</scope>
</reference>
<evidence type="ECO:0000313" key="2">
    <source>
        <dbReference type="Proteomes" id="UP000663828"/>
    </source>
</evidence>
<gene>
    <name evidence="1" type="ORF">XAT740_LOCUS59207</name>
</gene>